<evidence type="ECO:0000313" key="3">
    <source>
        <dbReference type="Proteomes" id="UP001501094"/>
    </source>
</evidence>
<proteinExistence type="predicted"/>
<evidence type="ECO:0000313" key="2">
    <source>
        <dbReference type="EMBL" id="GAA1869975.1"/>
    </source>
</evidence>
<accession>A0ABP4ZSA5</accession>
<keyword evidence="3" id="KW-1185">Reference proteome</keyword>
<comment type="caution">
    <text evidence="2">The sequence shown here is derived from an EMBL/GenBank/DDBJ whole genome shotgun (WGS) entry which is preliminary data.</text>
</comment>
<protein>
    <recommendedName>
        <fullName evidence="4">Nucleotidyl transferase AbiEii toxin, Type IV TA system</fullName>
    </recommendedName>
</protein>
<gene>
    <name evidence="2" type="ORF">GCM10009751_31150</name>
</gene>
<dbReference type="RefSeq" id="WP_344104614.1">
    <property type="nucleotide sequence ID" value="NZ_BAAANL010000006.1"/>
</dbReference>
<evidence type="ECO:0008006" key="4">
    <source>
        <dbReference type="Google" id="ProtNLM"/>
    </source>
</evidence>
<name>A0ABP4ZSA5_9MICO</name>
<dbReference type="Pfam" id="PF08843">
    <property type="entry name" value="AbiEii"/>
    <property type="match status" value="1"/>
</dbReference>
<dbReference type="EMBL" id="BAAANL010000006">
    <property type="protein sequence ID" value="GAA1869975.1"/>
    <property type="molecule type" value="Genomic_DNA"/>
</dbReference>
<evidence type="ECO:0000256" key="1">
    <source>
        <dbReference type="SAM" id="MobiDB-lite"/>
    </source>
</evidence>
<feature type="compositionally biased region" description="Polar residues" evidence="1">
    <location>
        <begin position="289"/>
        <end position="300"/>
    </location>
</feature>
<dbReference type="Proteomes" id="UP001501094">
    <property type="component" value="Unassembled WGS sequence"/>
</dbReference>
<feature type="region of interest" description="Disordered" evidence="1">
    <location>
        <begin position="286"/>
        <end position="342"/>
    </location>
</feature>
<reference evidence="3" key="1">
    <citation type="journal article" date="2019" name="Int. J. Syst. Evol. Microbiol.">
        <title>The Global Catalogue of Microorganisms (GCM) 10K type strain sequencing project: providing services to taxonomists for standard genome sequencing and annotation.</title>
        <authorList>
            <consortium name="The Broad Institute Genomics Platform"/>
            <consortium name="The Broad Institute Genome Sequencing Center for Infectious Disease"/>
            <person name="Wu L."/>
            <person name="Ma J."/>
        </authorList>
    </citation>
    <scope>NUCLEOTIDE SEQUENCE [LARGE SCALE GENOMIC DNA]</scope>
    <source>
        <strain evidence="3">JCM 14326</strain>
    </source>
</reference>
<organism evidence="2 3">
    <name type="scientific">Myceligenerans crystallogenes</name>
    <dbReference type="NCBI Taxonomy" id="316335"/>
    <lineage>
        <taxon>Bacteria</taxon>
        <taxon>Bacillati</taxon>
        <taxon>Actinomycetota</taxon>
        <taxon>Actinomycetes</taxon>
        <taxon>Micrococcales</taxon>
        <taxon>Promicromonosporaceae</taxon>
        <taxon>Myceligenerans</taxon>
    </lineage>
</organism>
<sequence>MTTTKPYATPTAIWAAARDRARTAAHLYGRPAPELLRQFTFQRMLARVFTEPETPWVLKGGNALLARIQDARHSRDIDLLARIDAVDDALENFRNTISCDLGDHFAFAVTKVRQIGGTDQQAEVTGRNLTITPRIGSKKLDPFPVDLVTGSLMTSEPEILTARPLVELPGLDLPPFRLYPAVDHVADKLCATETVYRGRPSTQIRDLVDLVVIARTQGMGLSDLRSAIHQERVHRNLPATDTFQAPDGWAATYPAAAAATPLCDGLTFDDAVALVSHLLAPALTDTTDDASWNPISTTWDSAAVKGPSDMNTSDDAGDEFEGTDRSRQTGRCMQDASRSCPS</sequence>
<dbReference type="InterPro" id="IPR014942">
    <property type="entry name" value="AbiEii"/>
</dbReference>